<dbReference type="InterPro" id="IPR050469">
    <property type="entry name" value="Diguanylate_Cyclase"/>
</dbReference>
<dbReference type="GO" id="GO:0052621">
    <property type="term" value="F:diguanylate cyclase activity"/>
    <property type="evidence" value="ECO:0007669"/>
    <property type="project" value="UniProtKB-EC"/>
</dbReference>
<dbReference type="InterPro" id="IPR001789">
    <property type="entry name" value="Sig_transdc_resp-reg_receiver"/>
</dbReference>
<dbReference type="InterPro" id="IPR029787">
    <property type="entry name" value="Nucleotide_cyclase"/>
</dbReference>
<dbReference type="Gene3D" id="3.30.70.270">
    <property type="match status" value="1"/>
</dbReference>
<organism evidence="6 7">
    <name type="scientific">Zoogloea oleivorans</name>
    <dbReference type="NCBI Taxonomy" id="1552750"/>
    <lineage>
        <taxon>Bacteria</taxon>
        <taxon>Pseudomonadati</taxon>
        <taxon>Pseudomonadota</taxon>
        <taxon>Betaproteobacteria</taxon>
        <taxon>Rhodocyclales</taxon>
        <taxon>Zoogloeaceae</taxon>
        <taxon>Zoogloea</taxon>
    </lineage>
</organism>
<dbReference type="RefSeq" id="WP_148578280.1">
    <property type="nucleotide sequence ID" value="NZ_SDKK01000005.1"/>
</dbReference>
<evidence type="ECO:0000313" key="7">
    <source>
        <dbReference type="Proteomes" id="UP000389128"/>
    </source>
</evidence>
<evidence type="ECO:0000313" key="6">
    <source>
        <dbReference type="EMBL" id="TYC60190.1"/>
    </source>
</evidence>
<sequence>MRILLVDDSRAVAAVIGARLEVIGHKVTVAENGEVALARFREALPDLVLMDIEMPVMNGFEAAQRIRALEATQDWAWTPIIFLTASDTPENLVTAIEAGGDDFIAKTVPEAVLQAKMKAMSRIASLRAELAHANGKLEALARQDGLTGLCNRRYMDLRLDHQWAEACRVGASFGLLMLDVDNFKKYNDGYGHLAGDDCLRAIAATLAEVVAKANAAGLVRDAFAARYGGEEFAVLIPRCSAAAHAGLGASLVAAVHALGIPHQSNAGWGCVTLSVGGAHVLRADGKLVQLFRRADAHLYLAKEKGRNRAEMD</sequence>
<evidence type="ECO:0000256" key="3">
    <source>
        <dbReference type="PROSITE-ProRule" id="PRU00169"/>
    </source>
</evidence>
<feature type="domain" description="GGDEF" evidence="5">
    <location>
        <begin position="171"/>
        <end position="312"/>
    </location>
</feature>
<feature type="modified residue" description="4-aspartylphosphate" evidence="3">
    <location>
        <position position="51"/>
    </location>
</feature>
<proteinExistence type="predicted"/>
<dbReference type="Pfam" id="PF00072">
    <property type="entry name" value="Response_reg"/>
    <property type="match status" value="1"/>
</dbReference>
<dbReference type="GO" id="GO:1902201">
    <property type="term" value="P:negative regulation of bacterial-type flagellum-dependent cell motility"/>
    <property type="evidence" value="ECO:0007669"/>
    <property type="project" value="TreeGrafter"/>
</dbReference>
<keyword evidence="7" id="KW-1185">Reference proteome</keyword>
<dbReference type="Gene3D" id="3.40.50.2300">
    <property type="match status" value="1"/>
</dbReference>
<dbReference type="OrthoDB" id="9813903at2"/>
<name>A0A6C2D111_9RHOO</name>
<dbReference type="GO" id="GO:0043709">
    <property type="term" value="P:cell adhesion involved in single-species biofilm formation"/>
    <property type="evidence" value="ECO:0007669"/>
    <property type="project" value="TreeGrafter"/>
</dbReference>
<dbReference type="GO" id="GO:0000160">
    <property type="term" value="P:phosphorelay signal transduction system"/>
    <property type="evidence" value="ECO:0007669"/>
    <property type="project" value="InterPro"/>
</dbReference>
<dbReference type="CDD" id="cd01949">
    <property type="entry name" value="GGDEF"/>
    <property type="match status" value="1"/>
</dbReference>
<gene>
    <name evidence="6" type="ORF">ETQ85_06715</name>
</gene>
<accession>A0A6C2D111</accession>
<dbReference type="EMBL" id="SDKK01000005">
    <property type="protein sequence ID" value="TYC60190.1"/>
    <property type="molecule type" value="Genomic_DNA"/>
</dbReference>
<dbReference type="SMART" id="SM00267">
    <property type="entry name" value="GGDEF"/>
    <property type="match status" value="1"/>
</dbReference>
<comment type="catalytic activity">
    <reaction evidence="2">
        <text>2 GTP = 3',3'-c-di-GMP + 2 diphosphate</text>
        <dbReference type="Rhea" id="RHEA:24898"/>
        <dbReference type="ChEBI" id="CHEBI:33019"/>
        <dbReference type="ChEBI" id="CHEBI:37565"/>
        <dbReference type="ChEBI" id="CHEBI:58805"/>
        <dbReference type="EC" id="2.7.7.65"/>
    </reaction>
</comment>
<dbReference type="InterPro" id="IPR000160">
    <property type="entry name" value="GGDEF_dom"/>
</dbReference>
<dbReference type="SMART" id="SM00448">
    <property type="entry name" value="REC"/>
    <property type="match status" value="1"/>
</dbReference>
<dbReference type="PROSITE" id="PS50887">
    <property type="entry name" value="GGDEF"/>
    <property type="match status" value="1"/>
</dbReference>
<dbReference type="PANTHER" id="PTHR45138:SF9">
    <property type="entry name" value="DIGUANYLATE CYCLASE DGCM-RELATED"/>
    <property type="match status" value="1"/>
</dbReference>
<dbReference type="PANTHER" id="PTHR45138">
    <property type="entry name" value="REGULATORY COMPONENTS OF SENSORY TRANSDUCTION SYSTEM"/>
    <property type="match status" value="1"/>
</dbReference>
<dbReference type="InterPro" id="IPR043128">
    <property type="entry name" value="Rev_trsase/Diguanyl_cyclase"/>
</dbReference>
<dbReference type="FunFam" id="3.30.70.270:FF:000001">
    <property type="entry name" value="Diguanylate cyclase domain protein"/>
    <property type="match status" value="1"/>
</dbReference>
<dbReference type="EC" id="2.7.7.65" evidence="1"/>
<dbReference type="SUPFAM" id="SSF55073">
    <property type="entry name" value="Nucleotide cyclase"/>
    <property type="match status" value="1"/>
</dbReference>
<feature type="domain" description="Response regulatory" evidence="4">
    <location>
        <begin position="2"/>
        <end position="121"/>
    </location>
</feature>
<evidence type="ECO:0000259" key="4">
    <source>
        <dbReference type="PROSITE" id="PS50110"/>
    </source>
</evidence>
<dbReference type="PROSITE" id="PS50110">
    <property type="entry name" value="RESPONSE_REGULATORY"/>
    <property type="match status" value="1"/>
</dbReference>
<comment type="caution">
    <text evidence="6">The sequence shown here is derived from an EMBL/GenBank/DDBJ whole genome shotgun (WGS) entry which is preliminary data.</text>
</comment>
<dbReference type="InterPro" id="IPR011006">
    <property type="entry name" value="CheY-like_superfamily"/>
</dbReference>
<reference evidence="6 7" key="1">
    <citation type="submission" date="2019-01" db="EMBL/GenBank/DDBJ databases">
        <title>Zoogloea oleivorans genome sequencing and assembly.</title>
        <authorList>
            <person name="Tancsics A."/>
            <person name="Farkas M."/>
            <person name="Kriszt B."/>
            <person name="Maroti G."/>
            <person name="Horvath B."/>
        </authorList>
    </citation>
    <scope>NUCLEOTIDE SEQUENCE [LARGE SCALE GENOMIC DNA]</scope>
    <source>
        <strain evidence="6 7">Buc</strain>
    </source>
</reference>
<dbReference type="Proteomes" id="UP000389128">
    <property type="component" value="Unassembled WGS sequence"/>
</dbReference>
<keyword evidence="3" id="KW-0597">Phosphoprotein</keyword>
<evidence type="ECO:0000256" key="1">
    <source>
        <dbReference type="ARBA" id="ARBA00012528"/>
    </source>
</evidence>
<dbReference type="Pfam" id="PF00990">
    <property type="entry name" value="GGDEF"/>
    <property type="match status" value="1"/>
</dbReference>
<protein>
    <recommendedName>
        <fullName evidence="1">diguanylate cyclase</fullName>
        <ecNumber evidence="1">2.7.7.65</ecNumber>
    </recommendedName>
</protein>
<dbReference type="AlphaFoldDB" id="A0A6C2D111"/>
<evidence type="ECO:0000256" key="2">
    <source>
        <dbReference type="ARBA" id="ARBA00034247"/>
    </source>
</evidence>
<dbReference type="GO" id="GO:0005886">
    <property type="term" value="C:plasma membrane"/>
    <property type="evidence" value="ECO:0007669"/>
    <property type="project" value="TreeGrafter"/>
</dbReference>
<evidence type="ECO:0000259" key="5">
    <source>
        <dbReference type="PROSITE" id="PS50887"/>
    </source>
</evidence>
<dbReference type="NCBIfam" id="TIGR00254">
    <property type="entry name" value="GGDEF"/>
    <property type="match status" value="1"/>
</dbReference>
<dbReference type="SUPFAM" id="SSF52172">
    <property type="entry name" value="CheY-like"/>
    <property type="match status" value="1"/>
</dbReference>